<dbReference type="OrthoDB" id="1002340at2759"/>
<sequence>MAALRQPFGGQSDITFPTFNKKSFSELFDNTVTSRPTFKVNAKVSSHRGEPAILFAQAGLEMLATPYKFALVGKFSKGRPKIEDLRKFFHSLDLKEEASAGLMDSRHVLIRLGTEIDFHRIWARGIWYVFGMPMRVFRWLPEFHVDREPSVVPIWFQLPKLPIHYFNKECLFQIVCCVGKPLFVDAATASGSRPSVARVCVEIDSLKSFPGRVWIGNGDHGGFWQHLVPENIPRYCSHCFWQGHDQVDCRFLHPVSRTE</sequence>
<evidence type="ECO:0000313" key="3">
    <source>
        <dbReference type="RefSeq" id="XP_027109395.1"/>
    </source>
</evidence>
<proteinExistence type="predicted"/>
<dbReference type="Pfam" id="PF14111">
    <property type="entry name" value="DUF4283"/>
    <property type="match status" value="1"/>
</dbReference>
<dbReference type="RefSeq" id="XP_027109395.1">
    <property type="nucleotide sequence ID" value="XM_027253594.1"/>
</dbReference>
<reference evidence="3" key="2">
    <citation type="submission" date="2025-08" db="UniProtKB">
        <authorList>
            <consortium name="RefSeq"/>
        </authorList>
    </citation>
    <scope>IDENTIFICATION</scope>
    <source>
        <tissue evidence="3">Leaves</tissue>
    </source>
</reference>
<reference evidence="2" key="1">
    <citation type="journal article" date="2025" name="Foods">
        <title>Unveiling the Microbial Signatures of Arabica Coffee Cherries: Insights into Ripeness Specific Diversity, Functional Traits, and Implications for Quality and Safety.</title>
        <authorList>
            <consortium name="RefSeq"/>
            <person name="Tenea G.N."/>
            <person name="Cifuentes V."/>
            <person name="Reyes P."/>
            <person name="Cevallos-Vallejos M."/>
        </authorList>
    </citation>
    <scope>NUCLEOTIDE SEQUENCE [LARGE SCALE GENOMIC DNA]</scope>
</reference>
<gene>
    <name evidence="3" type="primary">LOC113729279</name>
</gene>
<dbReference type="PANTHER" id="PTHR31286:SF179">
    <property type="entry name" value="RNASE H TYPE-1 DOMAIN-CONTAINING PROTEIN"/>
    <property type="match status" value="1"/>
</dbReference>
<evidence type="ECO:0000313" key="2">
    <source>
        <dbReference type="Proteomes" id="UP001652660"/>
    </source>
</evidence>
<evidence type="ECO:0000259" key="1">
    <source>
        <dbReference type="Pfam" id="PF14111"/>
    </source>
</evidence>
<dbReference type="InterPro" id="IPR025558">
    <property type="entry name" value="DUF4283"/>
</dbReference>
<dbReference type="AlphaFoldDB" id="A0A6P6W392"/>
<accession>A0A6P6W392</accession>
<dbReference type="PANTHER" id="PTHR31286">
    <property type="entry name" value="GLYCINE-RICH CELL WALL STRUCTURAL PROTEIN 1.8-LIKE"/>
    <property type="match status" value="1"/>
</dbReference>
<name>A0A6P6W392_COFAR</name>
<protein>
    <recommendedName>
        <fullName evidence="1">DUF4283 domain-containing protein</fullName>
    </recommendedName>
</protein>
<organism evidence="2 3">
    <name type="scientific">Coffea arabica</name>
    <name type="common">Arabian coffee</name>
    <dbReference type="NCBI Taxonomy" id="13443"/>
    <lineage>
        <taxon>Eukaryota</taxon>
        <taxon>Viridiplantae</taxon>
        <taxon>Streptophyta</taxon>
        <taxon>Embryophyta</taxon>
        <taxon>Tracheophyta</taxon>
        <taxon>Spermatophyta</taxon>
        <taxon>Magnoliopsida</taxon>
        <taxon>eudicotyledons</taxon>
        <taxon>Gunneridae</taxon>
        <taxon>Pentapetalae</taxon>
        <taxon>asterids</taxon>
        <taxon>lamiids</taxon>
        <taxon>Gentianales</taxon>
        <taxon>Rubiaceae</taxon>
        <taxon>Ixoroideae</taxon>
        <taxon>Gardenieae complex</taxon>
        <taxon>Bertiereae - Coffeeae clade</taxon>
        <taxon>Coffeeae</taxon>
        <taxon>Coffea</taxon>
    </lineage>
</organism>
<dbReference type="InterPro" id="IPR040256">
    <property type="entry name" value="At4g02000-like"/>
</dbReference>
<dbReference type="GeneID" id="113729279"/>
<feature type="domain" description="DUF4283" evidence="1">
    <location>
        <begin position="68"/>
        <end position="145"/>
    </location>
</feature>
<dbReference type="Proteomes" id="UP001652660">
    <property type="component" value="Chromosome 2e"/>
</dbReference>
<keyword evidence="2" id="KW-1185">Reference proteome</keyword>